<keyword evidence="2" id="KW-1185">Reference proteome</keyword>
<feature type="non-terminal residue" evidence="1">
    <location>
        <position position="1"/>
    </location>
</feature>
<organism evidence="1 2">
    <name type="scientific">Trachymyrmex cornetzi</name>
    <dbReference type="NCBI Taxonomy" id="471704"/>
    <lineage>
        <taxon>Eukaryota</taxon>
        <taxon>Metazoa</taxon>
        <taxon>Ecdysozoa</taxon>
        <taxon>Arthropoda</taxon>
        <taxon>Hexapoda</taxon>
        <taxon>Insecta</taxon>
        <taxon>Pterygota</taxon>
        <taxon>Neoptera</taxon>
        <taxon>Endopterygota</taxon>
        <taxon>Hymenoptera</taxon>
        <taxon>Apocrita</taxon>
        <taxon>Aculeata</taxon>
        <taxon>Formicoidea</taxon>
        <taxon>Formicidae</taxon>
        <taxon>Myrmicinae</taxon>
        <taxon>Trachymyrmex</taxon>
    </lineage>
</organism>
<dbReference type="EMBL" id="KQ979003">
    <property type="protein sequence ID" value="KYN26667.1"/>
    <property type="molecule type" value="Genomic_DNA"/>
</dbReference>
<evidence type="ECO:0000313" key="1">
    <source>
        <dbReference type="EMBL" id="KYN26667.1"/>
    </source>
</evidence>
<dbReference type="Proteomes" id="UP000078492">
    <property type="component" value="Unassembled WGS sequence"/>
</dbReference>
<reference evidence="1 2" key="1">
    <citation type="submission" date="2015-09" db="EMBL/GenBank/DDBJ databases">
        <title>Trachymyrmex cornetzi WGS genome.</title>
        <authorList>
            <person name="Nygaard S."/>
            <person name="Hu H."/>
            <person name="Boomsma J."/>
            <person name="Zhang G."/>
        </authorList>
    </citation>
    <scope>NUCLEOTIDE SEQUENCE [LARGE SCALE GENOMIC DNA]</scope>
    <source>
        <strain evidence="1">Tcor2-1</strain>
        <tissue evidence="1">Whole body</tissue>
    </source>
</reference>
<name>A0A151JM31_9HYME</name>
<dbReference type="AlphaFoldDB" id="A0A151JM31"/>
<evidence type="ECO:0000313" key="2">
    <source>
        <dbReference type="Proteomes" id="UP000078492"/>
    </source>
</evidence>
<protein>
    <recommendedName>
        <fullName evidence="3">DUF4218 domain-containing protein</fullName>
    </recommendedName>
</protein>
<sequence>IPAFDLLQWNAVQFIMNVRENCKVSQTAIDQIIDGITPPTKISLDTGIKWKKRKSSINIVPEIIDVTYDAYIVLFLDNLKNLLYDDLGITNPLGGSSKIHKMSMFYWGALDKMMEPFMSDIKKLKSEGVITINVRGKIKNFKGSLLFCACDTPAAALLGGFKESSAAYRLCRTCMVTNIIIEVPLEIMIRSFLRYCIIEENLFTINDFNNSVATFDFQRLKKDKSGFIQREHLIGNDCLRQKAGQIFFLAHTLLFLINEWISNCNAEGIIQHTHCFVLLSQILNITLAYQIHEDSITLLNRIMETFLLNFKSLNPNLLVPKFLFLIHIPHYIRMFGPARQSWCFRFKACHSYFKSLVPVVRNFKNMALTLSYRHQSRLCTKLAVYFGMPSKKFLYKGDHVTLGEMVLVSNLPYAIIFRGIINESEGFTYELMHSPKIVIHGTTYCPKKMLLKCNENELPQFGEIYEIYVRGDCKLFIIKILQTESFEWRYNVYCVTETHEKCI</sequence>
<accession>A0A151JM31</accession>
<evidence type="ECO:0008006" key="3">
    <source>
        <dbReference type="Google" id="ProtNLM"/>
    </source>
</evidence>
<proteinExistence type="predicted"/>
<gene>
    <name evidence="1" type="ORF">ALC57_03960</name>
</gene>